<organism evidence="3 4">
    <name type="scientific">Streptomyces albiaxialis</name>
    <dbReference type="NCBI Taxonomy" id="329523"/>
    <lineage>
        <taxon>Bacteria</taxon>
        <taxon>Bacillati</taxon>
        <taxon>Actinomycetota</taxon>
        <taxon>Actinomycetes</taxon>
        <taxon>Kitasatosporales</taxon>
        <taxon>Streptomycetaceae</taxon>
        <taxon>Streptomyces</taxon>
    </lineage>
</organism>
<reference evidence="3 4" key="1">
    <citation type="journal article" date="2019" name="Int. J. Syst. Evol. Microbiol.">
        <title>The Global Catalogue of Microorganisms (GCM) 10K type strain sequencing project: providing services to taxonomists for standard genome sequencing and annotation.</title>
        <authorList>
            <consortium name="The Broad Institute Genomics Platform"/>
            <consortium name="The Broad Institute Genome Sequencing Center for Infectious Disease"/>
            <person name="Wu L."/>
            <person name="Ma J."/>
        </authorList>
    </citation>
    <scope>NUCLEOTIDE SEQUENCE [LARGE SCALE GENOMIC DNA]</scope>
    <source>
        <strain evidence="3 4">JCM 15478</strain>
    </source>
</reference>
<keyword evidence="4" id="KW-1185">Reference proteome</keyword>
<dbReference type="EMBL" id="BAAAPE010000006">
    <property type="protein sequence ID" value="GAA2070338.1"/>
    <property type="molecule type" value="Genomic_DNA"/>
</dbReference>
<proteinExistence type="predicted"/>
<evidence type="ECO:0000313" key="3">
    <source>
        <dbReference type="EMBL" id="GAA2070338.1"/>
    </source>
</evidence>
<accession>A0ABN2VRM2</accession>
<dbReference type="InterPro" id="IPR029055">
    <property type="entry name" value="Ntn_hydrolases_N"/>
</dbReference>
<evidence type="ECO:0000256" key="1">
    <source>
        <dbReference type="SAM" id="MobiDB-lite"/>
    </source>
</evidence>
<feature type="region of interest" description="Disordered" evidence="1">
    <location>
        <begin position="788"/>
        <end position="809"/>
    </location>
</feature>
<dbReference type="SUPFAM" id="SSF56235">
    <property type="entry name" value="N-terminal nucleophile aminohydrolases (Ntn hydrolases)"/>
    <property type="match status" value="1"/>
</dbReference>
<name>A0ABN2VRM2_9ACTN</name>
<feature type="region of interest" description="Disordered" evidence="1">
    <location>
        <begin position="1"/>
        <end position="51"/>
    </location>
</feature>
<feature type="compositionally biased region" description="Gly residues" evidence="1">
    <location>
        <begin position="70"/>
        <end position="90"/>
    </location>
</feature>
<feature type="domain" description="Asparagine synthetase" evidence="2">
    <location>
        <begin position="365"/>
        <end position="774"/>
    </location>
</feature>
<gene>
    <name evidence="3" type="ORF">GCM10009801_20950</name>
</gene>
<feature type="region of interest" description="Disordered" evidence="1">
    <location>
        <begin position="337"/>
        <end position="361"/>
    </location>
</feature>
<protein>
    <recommendedName>
        <fullName evidence="2">Asparagine synthetase domain-containing protein</fullName>
    </recommendedName>
</protein>
<dbReference type="Proteomes" id="UP001500016">
    <property type="component" value="Unassembled WGS sequence"/>
</dbReference>
<comment type="caution">
    <text evidence="3">The sequence shown here is derived from an EMBL/GenBank/DDBJ whole genome shotgun (WGS) entry which is preliminary data.</text>
</comment>
<evidence type="ECO:0000313" key="4">
    <source>
        <dbReference type="Proteomes" id="UP001500016"/>
    </source>
</evidence>
<dbReference type="Pfam" id="PF00733">
    <property type="entry name" value="Asn_synthase"/>
    <property type="match status" value="1"/>
</dbReference>
<dbReference type="InterPro" id="IPR001962">
    <property type="entry name" value="Asn_synthase"/>
</dbReference>
<evidence type="ECO:0000259" key="2">
    <source>
        <dbReference type="Pfam" id="PF00733"/>
    </source>
</evidence>
<feature type="region of interest" description="Disordered" evidence="1">
    <location>
        <begin position="70"/>
        <end position="105"/>
    </location>
</feature>
<feature type="compositionally biased region" description="Gly residues" evidence="1">
    <location>
        <begin position="1"/>
        <end position="43"/>
    </location>
</feature>
<sequence>MGPQGAGGRGGTPRGHGGPGTGGPGRGSAHGDPYGGDAYGGDAYGRDAYGETYRDGSAYGGYGGYGGGSGPGGRGPGPGPGPGAGTGAGPGPGPRDPYSGFGLDGAPYGEYAEGVPYGEGDGVLQPVGAQPLWSDPDPLWAVGDWRPDEVRIVEAEPGNRLAVFGCCGASDEELRLGLVAARGGAFRHLTSWPGSYTAVACIGRRITIPADLAGARPVFYAPWAGGTAYATAALPLADLIEAQLDVGHLAALLACPDAPEALGDGTPYAGVRRVPPGHALIIREGGSREIASYESQNSLVVAAPPLDTEAALAGVRDALVESVRARFAAPRHAAEHDFDVRDPGPVPGMGPADRRAKRGGPAPGIGADLSGGAASGTLALLAAGLPGMPGTVFGMGASEAGERLLAVTYNDLTVDESTGGKGAELDRAREIGESPRLHHVVVTGAEEALPYSDLASGPLTDEPGPSLVTAERHRYRLSAGSADHFVGLGARHVLDAHPARLADLLLDRRRRHLVRPVAALAKSEGTLPGRSLMVPVTIYRAARRLARTPYRDGVEEVAAQLRDGTFRDRDGGWTDGAGESAVDASVAALTWCRPGPAARWLTGEALAEVSLRLEAAAATRPTVERPGERRARAALARRAADHRVFEQAAEIRNQRLHAPFYDNQVVRASRALPEALRVRPGARASVLRAALAGAGVHELPGGWGAPSHAVHTASVRAGLRAAADDLIQLFSAPLLADAGLIEARTVRKAIRAAAEGEPLPLDGLADLVSMELWLGRLLARRGTCWTGSQAPRQRAAAGGVTPAPQRPAL</sequence>